<dbReference type="Pfam" id="PF07690">
    <property type="entry name" value="MFS_1"/>
    <property type="match status" value="1"/>
</dbReference>
<accession>A0ABW8EY02</accession>
<gene>
    <name evidence="8" type="primary">lplT</name>
    <name evidence="8" type="ORF">ACIPEN_03895</name>
</gene>
<dbReference type="PANTHER" id="PTHR43266:SF2">
    <property type="entry name" value="MAJOR FACILITATOR SUPERFAMILY (MFS) PROFILE DOMAIN-CONTAINING PROTEIN"/>
    <property type="match status" value="1"/>
</dbReference>
<feature type="transmembrane region" description="Helical" evidence="7">
    <location>
        <begin position="357"/>
        <end position="374"/>
    </location>
</feature>
<feature type="transmembrane region" description="Helical" evidence="7">
    <location>
        <begin position="314"/>
        <end position="337"/>
    </location>
</feature>
<protein>
    <submittedName>
        <fullName evidence="8">Lysophospholipid transporter LplT</fullName>
    </submittedName>
</protein>
<dbReference type="RefSeq" id="WP_050466924.1">
    <property type="nucleotide sequence ID" value="NZ_JBIUZV010000002.1"/>
</dbReference>
<feature type="transmembrane region" description="Helical" evidence="7">
    <location>
        <begin position="6"/>
        <end position="30"/>
    </location>
</feature>
<dbReference type="CDD" id="cd06173">
    <property type="entry name" value="MFS_MefA_like"/>
    <property type="match status" value="1"/>
</dbReference>
<feature type="transmembrane region" description="Helical" evidence="7">
    <location>
        <begin position="380"/>
        <end position="399"/>
    </location>
</feature>
<dbReference type="InterPro" id="IPR011701">
    <property type="entry name" value="MFS"/>
</dbReference>
<feature type="transmembrane region" description="Helical" evidence="7">
    <location>
        <begin position="172"/>
        <end position="193"/>
    </location>
</feature>
<evidence type="ECO:0000313" key="8">
    <source>
        <dbReference type="EMBL" id="MFJ3044957.1"/>
    </source>
</evidence>
<evidence type="ECO:0000256" key="5">
    <source>
        <dbReference type="ARBA" id="ARBA00022989"/>
    </source>
</evidence>
<dbReference type="Gene3D" id="1.20.1250.20">
    <property type="entry name" value="MFS general substrate transporter like domains"/>
    <property type="match status" value="1"/>
</dbReference>
<keyword evidence="6 7" id="KW-0472">Membrane</keyword>
<feature type="transmembrane region" description="Helical" evidence="7">
    <location>
        <begin position="85"/>
        <end position="106"/>
    </location>
</feature>
<evidence type="ECO:0000256" key="4">
    <source>
        <dbReference type="ARBA" id="ARBA00022692"/>
    </source>
</evidence>
<reference evidence="8 9" key="1">
    <citation type="submission" date="2024-10" db="EMBL/GenBank/DDBJ databases">
        <title>The Natural Products Discovery Center: Release of the First 8490 Sequenced Strains for Exploring Actinobacteria Biosynthetic Diversity.</title>
        <authorList>
            <person name="Kalkreuter E."/>
            <person name="Kautsar S.A."/>
            <person name="Yang D."/>
            <person name="Bader C.D."/>
            <person name="Teijaro C.N."/>
            <person name="Fluegel L."/>
            <person name="Davis C.M."/>
            <person name="Simpson J.R."/>
            <person name="Lauterbach L."/>
            <person name="Steele A.D."/>
            <person name="Gui C."/>
            <person name="Meng S."/>
            <person name="Li G."/>
            <person name="Viehrig K."/>
            <person name="Ye F."/>
            <person name="Su P."/>
            <person name="Kiefer A.F."/>
            <person name="Nichols A."/>
            <person name="Cepeda A.J."/>
            <person name="Yan W."/>
            <person name="Fan B."/>
            <person name="Jiang Y."/>
            <person name="Adhikari A."/>
            <person name="Zheng C.-J."/>
            <person name="Schuster L."/>
            <person name="Cowan T.M."/>
            <person name="Smanski M.J."/>
            <person name="Chevrette M.G."/>
            <person name="De Carvalho L.P.S."/>
            <person name="Shen B."/>
        </authorList>
    </citation>
    <scope>NUCLEOTIDE SEQUENCE [LARGE SCALE GENOMIC DNA]</scope>
    <source>
        <strain evidence="8 9">NPDC087045</strain>
    </source>
</reference>
<keyword evidence="2" id="KW-0813">Transport</keyword>
<keyword evidence="3" id="KW-1003">Cell membrane</keyword>
<evidence type="ECO:0000256" key="7">
    <source>
        <dbReference type="SAM" id="Phobius"/>
    </source>
</evidence>
<keyword evidence="9" id="KW-1185">Reference proteome</keyword>
<dbReference type="PANTHER" id="PTHR43266">
    <property type="entry name" value="MACROLIDE-EFFLUX PROTEIN"/>
    <property type="match status" value="1"/>
</dbReference>
<dbReference type="SUPFAM" id="SSF103473">
    <property type="entry name" value="MFS general substrate transporter"/>
    <property type="match status" value="1"/>
</dbReference>
<evidence type="ECO:0000256" key="3">
    <source>
        <dbReference type="ARBA" id="ARBA00022475"/>
    </source>
</evidence>
<name>A0ABW8EY02_9BURK</name>
<keyword evidence="5 7" id="KW-1133">Transmembrane helix</keyword>
<organism evidence="8 9">
    <name type="scientific">Herbaspirillum chlorophenolicum</name>
    <dbReference type="NCBI Taxonomy" id="211589"/>
    <lineage>
        <taxon>Bacteria</taxon>
        <taxon>Pseudomonadati</taxon>
        <taxon>Pseudomonadota</taxon>
        <taxon>Betaproteobacteria</taxon>
        <taxon>Burkholderiales</taxon>
        <taxon>Oxalobacteraceae</taxon>
        <taxon>Herbaspirillum</taxon>
    </lineage>
</organism>
<evidence type="ECO:0000256" key="6">
    <source>
        <dbReference type="ARBA" id="ARBA00023136"/>
    </source>
</evidence>
<evidence type="ECO:0000256" key="2">
    <source>
        <dbReference type="ARBA" id="ARBA00022448"/>
    </source>
</evidence>
<comment type="caution">
    <text evidence="8">The sequence shown here is derived from an EMBL/GenBank/DDBJ whole genome shotgun (WGS) entry which is preliminary data.</text>
</comment>
<sequence length="422" mass="45774">MNRGFYTIMAAQFFSSLADNALLIAAIALLAEMHSPPWMTPLLKLFFVLSYVLLAAFVGAFADAFPKGRVMLITNMIKIVGCGMMFFTVHPLLAYAVVGFGAAAYSPAKYGILTELLPPEKLVAANGWIEGLTVGSIIMGTVLGGALVNPHVSSVILSFDFPLIDLPIDTPTEAALCIISVIYIIAALFNLSIPDTGARYEHQQRNPIRLIIDFAGCFTTLWKDKLGQISLAVTTLFWGAGATLQFIVLKWAEKSLHMPLDKAAILQGIVAVGVALGAMAAARFVPLKKSLSVMPLGIIMGIVVMLMTTTSSIWIAYPLLVIIGALSGYFVVPMNALLQHRGHVLMSAGHSIAVQNFNENLSVLTMLVLYAFMVRMNLDVNTVIIIFGSFVAGIMYLIMRRHAANQREHDSLALIGEDKHHH</sequence>
<comment type="subcellular location">
    <subcellularLocation>
        <location evidence="1">Cell membrane</location>
        <topology evidence="1">Multi-pass membrane protein</topology>
    </subcellularLocation>
</comment>
<evidence type="ECO:0000256" key="1">
    <source>
        <dbReference type="ARBA" id="ARBA00004651"/>
    </source>
</evidence>
<feature type="transmembrane region" description="Helical" evidence="7">
    <location>
        <begin position="42"/>
        <end position="65"/>
    </location>
</feature>
<feature type="transmembrane region" description="Helical" evidence="7">
    <location>
        <begin position="291"/>
        <end position="308"/>
    </location>
</feature>
<dbReference type="EMBL" id="JBIUZV010000002">
    <property type="protein sequence ID" value="MFJ3044957.1"/>
    <property type="molecule type" value="Genomic_DNA"/>
</dbReference>
<dbReference type="Proteomes" id="UP001617427">
    <property type="component" value="Unassembled WGS sequence"/>
</dbReference>
<feature type="transmembrane region" description="Helical" evidence="7">
    <location>
        <begin position="264"/>
        <end position="284"/>
    </location>
</feature>
<dbReference type="NCBIfam" id="NF008397">
    <property type="entry name" value="PRK11195.1"/>
    <property type="match status" value="1"/>
</dbReference>
<evidence type="ECO:0000313" key="9">
    <source>
        <dbReference type="Proteomes" id="UP001617427"/>
    </source>
</evidence>
<feature type="transmembrane region" description="Helical" evidence="7">
    <location>
        <begin position="229"/>
        <end position="252"/>
    </location>
</feature>
<proteinExistence type="predicted"/>
<dbReference type="InterPro" id="IPR036259">
    <property type="entry name" value="MFS_trans_sf"/>
</dbReference>
<keyword evidence="4 7" id="KW-0812">Transmembrane</keyword>